<dbReference type="InterPro" id="IPR011013">
    <property type="entry name" value="Gal_mutarotase_sf_dom"/>
</dbReference>
<proteinExistence type="predicted"/>
<dbReference type="GO" id="GO:0006006">
    <property type="term" value="P:glucose metabolic process"/>
    <property type="evidence" value="ECO:0007669"/>
    <property type="project" value="TreeGrafter"/>
</dbReference>
<dbReference type="PANTHER" id="PTHR10091">
    <property type="entry name" value="ALDOSE-1-EPIMERASE"/>
    <property type="match status" value="1"/>
</dbReference>
<dbReference type="InterPro" id="IPR008183">
    <property type="entry name" value="Aldose_1/G6P_1-epimerase"/>
</dbReference>
<keyword evidence="3" id="KW-1185">Reference proteome</keyword>
<dbReference type="GO" id="GO:0004034">
    <property type="term" value="F:aldose 1-epimerase activity"/>
    <property type="evidence" value="ECO:0007669"/>
    <property type="project" value="TreeGrafter"/>
</dbReference>
<dbReference type="Pfam" id="PF01263">
    <property type="entry name" value="Aldose_epim"/>
    <property type="match status" value="1"/>
</dbReference>
<dbReference type="InterPro" id="IPR014718">
    <property type="entry name" value="GH-type_carb-bd"/>
</dbReference>
<dbReference type="GeneID" id="24093536"/>
<accession>J4GI76</accession>
<evidence type="ECO:0000313" key="2">
    <source>
        <dbReference type="EMBL" id="CCL98625.1"/>
    </source>
</evidence>
<dbReference type="InParanoid" id="J4GI76"/>
<evidence type="ECO:0008006" key="4">
    <source>
        <dbReference type="Google" id="ProtNLM"/>
    </source>
</evidence>
<dbReference type="GO" id="GO:0033499">
    <property type="term" value="P:galactose catabolic process via UDP-galactose, Leloir pathway"/>
    <property type="evidence" value="ECO:0007669"/>
    <property type="project" value="TreeGrafter"/>
</dbReference>
<evidence type="ECO:0000313" key="3">
    <source>
        <dbReference type="Proteomes" id="UP000006352"/>
    </source>
</evidence>
<gene>
    <name evidence="2" type="ORF">FIBRA_00627</name>
</gene>
<name>J4GI76_9APHY</name>
<protein>
    <recommendedName>
        <fullName evidence="4">Aldose 1-epimerase</fullName>
    </recommendedName>
</protein>
<feature type="region of interest" description="Disordered" evidence="1">
    <location>
        <begin position="323"/>
        <end position="343"/>
    </location>
</feature>
<organism evidence="2 3">
    <name type="scientific">Fibroporia radiculosa</name>
    <dbReference type="NCBI Taxonomy" id="599839"/>
    <lineage>
        <taxon>Eukaryota</taxon>
        <taxon>Fungi</taxon>
        <taxon>Dikarya</taxon>
        <taxon>Basidiomycota</taxon>
        <taxon>Agaricomycotina</taxon>
        <taxon>Agaricomycetes</taxon>
        <taxon>Polyporales</taxon>
        <taxon>Fibroporiaceae</taxon>
        <taxon>Fibroporia</taxon>
    </lineage>
</organism>
<dbReference type="OrthoDB" id="274691at2759"/>
<dbReference type="PANTHER" id="PTHR10091:SF0">
    <property type="entry name" value="GALACTOSE MUTAROTASE"/>
    <property type="match status" value="1"/>
</dbReference>
<dbReference type="GO" id="GO:0030246">
    <property type="term" value="F:carbohydrate binding"/>
    <property type="evidence" value="ECO:0007669"/>
    <property type="project" value="InterPro"/>
</dbReference>
<dbReference type="AlphaFoldDB" id="J4GI76"/>
<dbReference type="Gene3D" id="2.70.98.10">
    <property type="match status" value="1"/>
</dbReference>
<dbReference type="RefSeq" id="XP_012177908.1">
    <property type="nucleotide sequence ID" value="XM_012322518.1"/>
</dbReference>
<dbReference type="Proteomes" id="UP000006352">
    <property type="component" value="Unassembled WGS sequence"/>
</dbReference>
<dbReference type="EMBL" id="HE796893">
    <property type="protein sequence ID" value="CCL98625.1"/>
    <property type="molecule type" value="Genomic_DNA"/>
</dbReference>
<reference evidence="2 3" key="1">
    <citation type="journal article" date="2012" name="Appl. Environ. Microbiol.">
        <title>Short-read sequencing for genomic analysis of the brown rot fungus Fibroporia radiculosa.</title>
        <authorList>
            <person name="Tang J.D."/>
            <person name="Perkins A.D."/>
            <person name="Sonstegard T.S."/>
            <person name="Schroeder S.G."/>
            <person name="Burgess S.C."/>
            <person name="Diehl S.V."/>
        </authorList>
    </citation>
    <scope>NUCLEOTIDE SEQUENCE [LARGE SCALE GENOMIC DNA]</scope>
    <source>
        <strain evidence="2 3">TFFH 294</strain>
    </source>
</reference>
<dbReference type="HOGENOM" id="CLU_028297_0_0_1"/>
<dbReference type="STRING" id="599839.J4GI76"/>
<evidence type="ECO:0000256" key="1">
    <source>
        <dbReference type="SAM" id="MobiDB-lite"/>
    </source>
</evidence>
<sequence>MGVTLHRLYIQADGKTHDILIGPETPSGHLVQKYTNTLIGRYANRVPAGTHTISRASNTASLTAASNESPTVSLHGGITGFDLQMFEPLPDLFSSKLFSQSEINTISARMPSGAACVFSRISEDGEEGYPGRLLVEVLVGLTQPSAPPTTSEDKKEWNLGSVLLVYRAKLLDDSAVTAVNLTQHWGFNLDASLQDGQSVKDHTLVIKADHTLELGPDANSSGLLAPVTGTHHAHVEKETRKIGEKFPENGYDEFYLFPRNIAPPTPVRISTGDLQPKTDFVLPALEDQQSLVELASPKSGLRLNFSSNQSGVQFYSNNFSQPDKTARKKIHGGSGEKGDGYEPGSAAFLEFHEPLAAWLHPETIGRTGSDTLLASGELYNSFVRMDVWYTSPEGL</sequence>
<dbReference type="SUPFAM" id="SSF74650">
    <property type="entry name" value="Galactose mutarotase-like"/>
    <property type="match status" value="1"/>
</dbReference>